<proteinExistence type="predicted"/>
<dbReference type="EMBL" id="BAAALN010000012">
    <property type="protein sequence ID" value="GAA1246752.1"/>
    <property type="molecule type" value="Genomic_DNA"/>
</dbReference>
<reference evidence="2 3" key="1">
    <citation type="journal article" date="2019" name="Int. J. Syst. Evol. Microbiol.">
        <title>The Global Catalogue of Microorganisms (GCM) 10K type strain sequencing project: providing services to taxonomists for standard genome sequencing and annotation.</title>
        <authorList>
            <consortium name="The Broad Institute Genomics Platform"/>
            <consortium name="The Broad Institute Genome Sequencing Center for Infectious Disease"/>
            <person name="Wu L."/>
            <person name="Ma J."/>
        </authorList>
    </citation>
    <scope>NUCLEOTIDE SEQUENCE [LARGE SCALE GENOMIC DNA]</scope>
    <source>
        <strain evidence="2 3">JCM 13023</strain>
    </source>
</reference>
<dbReference type="InterPro" id="IPR036736">
    <property type="entry name" value="ACP-like_sf"/>
</dbReference>
<dbReference type="InterPro" id="IPR009081">
    <property type="entry name" value="PP-bd_ACP"/>
</dbReference>
<feature type="domain" description="Carrier" evidence="1">
    <location>
        <begin position="7"/>
        <end position="84"/>
    </location>
</feature>
<gene>
    <name evidence="2" type="ORF">GCM10009676_36210</name>
</gene>
<comment type="caution">
    <text evidence="2">The sequence shown here is derived from an EMBL/GenBank/DDBJ whole genome shotgun (WGS) entry which is preliminary data.</text>
</comment>
<dbReference type="SUPFAM" id="SSF47336">
    <property type="entry name" value="ACP-like"/>
    <property type="match status" value="1"/>
</dbReference>
<sequence>MTEPTTGASALTAEQIRAEVADLLGRDAGDIAADENLLDAGLDSIRIMSLIERWRAAGADAVEFPDLAEQPELGHWIALLTEENPA</sequence>
<dbReference type="Gene3D" id="1.10.1200.10">
    <property type="entry name" value="ACP-like"/>
    <property type="match status" value="1"/>
</dbReference>
<dbReference type="RefSeq" id="WP_253865910.1">
    <property type="nucleotide sequence ID" value="NZ_BAAALN010000012.1"/>
</dbReference>
<evidence type="ECO:0000313" key="3">
    <source>
        <dbReference type="Proteomes" id="UP001500653"/>
    </source>
</evidence>
<accession>A0ABN1WJT8</accession>
<evidence type="ECO:0000259" key="1">
    <source>
        <dbReference type="PROSITE" id="PS50075"/>
    </source>
</evidence>
<organism evidence="2 3">
    <name type="scientific">Prauserella halophila</name>
    <dbReference type="NCBI Taxonomy" id="185641"/>
    <lineage>
        <taxon>Bacteria</taxon>
        <taxon>Bacillati</taxon>
        <taxon>Actinomycetota</taxon>
        <taxon>Actinomycetes</taxon>
        <taxon>Pseudonocardiales</taxon>
        <taxon>Pseudonocardiaceae</taxon>
        <taxon>Prauserella</taxon>
    </lineage>
</organism>
<evidence type="ECO:0000313" key="2">
    <source>
        <dbReference type="EMBL" id="GAA1246752.1"/>
    </source>
</evidence>
<dbReference type="PROSITE" id="PS50075">
    <property type="entry name" value="CARRIER"/>
    <property type="match status" value="1"/>
</dbReference>
<keyword evidence="3" id="KW-1185">Reference proteome</keyword>
<name>A0ABN1WJT8_9PSEU</name>
<protein>
    <recommendedName>
        <fullName evidence="1">Carrier domain-containing protein</fullName>
    </recommendedName>
</protein>
<dbReference type="Proteomes" id="UP001500653">
    <property type="component" value="Unassembled WGS sequence"/>
</dbReference>
<dbReference type="Pfam" id="PF00550">
    <property type="entry name" value="PP-binding"/>
    <property type="match status" value="1"/>
</dbReference>